<feature type="chain" id="PRO_5014176463" evidence="1">
    <location>
        <begin position="23"/>
        <end position="88"/>
    </location>
</feature>
<dbReference type="Proteomes" id="UP000233837">
    <property type="component" value="Unassembled WGS sequence"/>
</dbReference>
<gene>
    <name evidence="2" type="ORF">MA16_Dca007585</name>
</gene>
<keyword evidence="3" id="KW-1185">Reference proteome</keyword>
<proteinExistence type="predicted"/>
<evidence type="ECO:0000313" key="2">
    <source>
        <dbReference type="EMBL" id="PKU73022.1"/>
    </source>
</evidence>
<reference evidence="2 3" key="1">
    <citation type="journal article" date="2016" name="Sci. Rep.">
        <title>The Dendrobium catenatum Lindl. genome sequence provides insights into polysaccharide synthase, floral development and adaptive evolution.</title>
        <authorList>
            <person name="Zhang G.Q."/>
            <person name="Xu Q."/>
            <person name="Bian C."/>
            <person name="Tsai W.C."/>
            <person name="Yeh C.M."/>
            <person name="Liu K.W."/>
            <person name="Yoshida K."/>
            <person name="Zhang L.S."/>
            <person name="Chang S.B."/>
            <person name="Chen F."/>
            <person name="Shi Y."/>
            <person name="Su Y.Y."/>
            <person name="Zhang Y.Q."/>
            <person name="Chen L.J."/>
            <person name="Yin Y."/>
            <person name="Lin M."/>
            <person name="Huang H."/>
            <person name="Deng H."/>
            <person name="Wang Z.W."/>
            <person name="Zhu S.L."/>
            <person name="Zhao X."/>
            <person name="Deng C."/>
            <person name="Niu S.C."/>
            <person name="Huang J."/>
            <person name="Wang M."/>
            <person name="Liu G.H."/>
            <person name="Yang H.J."/>
            <person name="Xiao X.J."/>
            <person name="Hsiao Y.Y."/>
            <person name="Wu W.L."/>
            <person name="Chen Y.Y."/>
            <person name="Mitsuda N."/>
            <person name="Ohme-Takagi M."/>
            <person name="Luo Y.B."/>
            <person name="Van de Peer Y."/>
            <person name="Liu Z.J."/>
        </authorList>
    </citation>
    <scope>NUCLEOTIDE SEQUENCE [LARGE SCALE GENOMIC DNA]</scope>
    <source>
        <tissue evidence="2">The whole plant</tissue>
    </source>
</reference>
<dbReference type="EMBL" id="KZ502795">
    <property type="protein sequence ID" value="PKU73022.1"/>
    <property type="molecule type" value="Genomic_DNA"/>
</dbReference>
<sequence length="88" mass="9193">MELKLLLLTFFALCLVLSGGAAARPVKELRAVSVVPADQRAYPCEAMADVKGKVDGKTKKYEALLLNLLPRGTAPPSGPAGGTNGLKN</sequence>
<accession>A0A2I0WBK1</accession>
<dbReference type="AlphaFoldDB" id="A0A2I0WBK1"/>
<name>A0A2I0WBK1_9ASPA</name>
<feature type="signal peptide" evidence="1">
    <location>
        <begin position="1"/>
        <end position="22"/>
    </location>
</feature>
<reference evidence="2 3" key="2">
    <citation type="journal article" date="2017" name="Nature">
        <title>The Apostasia genome and the evolution of orchids.</title>
        <authorList>
            <person name="Zhang G.Q."/>
            <person name="Liu K.W."/>
            <person name="Li Z."/>
            <person name="Lohaus R."/>
            <person name="Hsiao Y.Y."/>
            <person name="Niu S.C."/>
            <person name="Wang J.Y."/>
            <person name="Lin Y.C."/>
            <person name="Xu Q."/>
            <person name="Chen L.J."/>
            <person name="Yoshida K."/>
            <person name="Fujiwara S."/>
            <person name="Wang Z.W."/>
            <person name="Zhang Y.Q."/>
            <person name="Mitsuda N."/>
            <person name="Wang M."/>
            <person name="Liu G.H."/>
            <person name="Pecoraro L."/>
            <person name="Huang H.X."/>
            <person name="Xiao X.J."/>
            <person name="Lin M."/>
            <person name="Wu X.Y."/>
            <person name="Wu W.L."/>
            <person name="Chen Y.Y."/>
            <person name="Chang S.B."/>
            <person name="Sakamoto S."/>
            <person name="Ohme-Takagi M."/>
            <person name="Yagi M."/>
            <person name="Zeng S.J."/>
            <person name="Shen C.Y."/>
            <person name="Yeh C.M."/>
            <person name="Luo Y.B."/>
            <person name="Tsai W.C."/>
            <person name="Van de Peer Y."/>
            <person name="Liu Z.J."/>
        </authorList>
    </citation>
    <scope>NUCLEOTIDE SEQUENCE [LARGE SCALE GENOMIC DNA]</scope>
    <source>
        <tissue evidence="2">The whole plant</tissue>
    </source>
</reference>
<organism evidence="2 3">
    <name type="scientific">Dendrobium catenatum</name>
    <dbReference type="NCBI Taxonomy" id="906689"/>
    <lineage>
        <taxon>Eukaryota</taxon>
        <taxon>Viridiplantae</taxon>
        <taxon>Streptophyta</taxon>
        <taxon>Embryophyta</taxon>
        <taxon>Tracheophyta</taxon>
        <taxon>Spermatophyta</taxon>
        <taxon>Magnoliopsida</taxon>
        <taxon>Liliopsida</taxon>
        <taxon>Asparagales</taxon>
        <taxon>Orchidaceae</taxon>
        <taxon>Epidendroideae</taxon>
        <taxon>Malaxideae</taxon>
        <taxon>Dendrobiinae</taxon>
        <taxon>Dendrobium</taxon>
    </lineage>
</organism>
<protein>
    <submittedName>
        <fullName evidence="2">Uncharacterized protein</fullName>
    </submittedName>
</protein>
<keyword evidence="1" id="KW-0732">Signal</keyword>
<evidence type="ECO:0000256" key="1">
    <source>
        <dbReference type="SAM" id="SignalP"/>
    </source>
</evidence>
<evidence type="ECO:0000313" key="3">
    <source>
        <dbReference type="Proteomes" id="UP000233837"/>
    </source>
</evidence>